<feature type="domain" description="Histidine kinase" evidence="7">
    <location>
        <begin position="721"/>
        <end position="948"/>
    </location>
</feature>
<dbReference type="InterPro" id="IPR036890">
    <property type="entry name" value="HATPase_C_sf"/>
</dbReference>
<dbReference type="PROSITE" id="PS50005">
    <property type="entry name" value="TPR"/>
    <property type="match status" value="2"/>
</dbReference>
<gene>
    <name evidence="9" type="ORF">CWB98_18305</name>
</gene>
<dbReference type="SUPFAM" id="SSF47384">
    <property type="entry name" value="Homodimeric domain of signal transducing histidine kinase"/>
    <property type="match status" value="1"/>
</dbReference>
<dbReference type="SMART" id="SM00028">
    <property type="entry name" value="TPR"/>
    <property type="match status" value="8"/>
</dbReference>
<evidence type="ECO:0000259" key="8">
    <source>
        <dbReference type="PROSITE" id="PS50113"/>
    </source>
</evidence>
<feature type="domain" description="PAC" evidence="8">
    <location>
        <begin position="616"/>
        <end position="669"/>
    </location>
</feature>
<dbReference type="PANTHER" id="PTHR43065">
    <property type="entry name" value="SENSOR HISTIDINE KINASE"/>
    <property type="match status" value="1"/>
</dbReference>
<protein>
    <recommendedName>
        <fullName evidence="2">histidine kinase</fullName>
        <ecNumber evidence="2">2.7.13.3</ecNumber>
    </recommendedName>
</protein>
<dbReference type="Pfam" id="PF08447">
    <property type="entry name" value="PAS_3"/>
    <property type="match status" value="1"/>
</dbReference>
<dbReference type="InterPro" id="IPR005467">
    <property type="entry name" value="His_kinase_dom"/>
</dbReference>
<evidence type="ECO:0000259" key="7">
    <source>
        <dbReference type="PROSITE" id="PS50109"/>
    </source>
</evidence>
<dbReference type="EC" id="2.7.13.3" evidence="2"/>
<evidence type="ECO:0000256" key="1">
    <source>
        <dbReference type="ARBA" id="ARBA00000085"/>
    </source>
</evidence>
<feature type="repeat" description="TPR" evidence="4">
    <location>
        <begin position="342"/>
        <end position="375"/>
    </location>
</feature>
<dbReference type="PANTHER" id="PTHR43065:SF47">
    <property type="match status" value="1"/>
</dbReference>
<dbReference type="InterPro" id="IPR019734">
    <property type="entry name" value="TPR_rpt"/>
</dbReference>
<dbReference type="SMART" id="SM00387">
    <property type="entry name" value="HATPase_c"/>
    <property type="match status" value="1"/>
</dbReference>
<keyword evidence="4" id="KW-0802">TPR repeat</keyword>
<dbReference type="InterPro" id="IPR003594">
    <property type="entry name" value="HATPase_dom"/>
</dbReference>
<keyword evidence="5" id="KW-0175">Coiled coil</keyword>
<dbReference type="Pfam" id="PF13424">
    <property type="entry name" value="TPR_12"/>
    <property type="match status" value="1"/>
</dbReference>
<feature type="coiled-coil region" evidence="5">
    <location>
        <begin position="660"/>
        <end position="702"/>
    </location>
</feature>
<dbReference type="InterPro" id="IPR035965">
    <property type="entry name" value="PAS-like_dom_sf"/>
</dbReference>
<accession>A0A5S3WXU9</accession>
<dbReference type="Proteomes" id="UP000306719">
    <property type="component" value="Unassembled WGS sequence"/>
</dbReference>
<dbReference type="SUPFAM" id="SSF48452">
    <property type="entry name" value="TPR-like"/>
    <property type="match status" value="3"/>
</dbReference>
<reference evidence="9 10" key="1">
    <citation type="submission" date="2018-01" db="EMBL/GenBank/DDBJ databases">
        <authorList>
            <person name="Paulsen S."/>
            <person name="Gram L.K."/>
        </authorList>
    </citation>
    <scope>NUCLEOTIDE SEQUENCE [LARGE SCALE GENOMIC DNA]</scope>
    <source>
        <strain evidence="9 10">S2599</strain>
    </source>
</reference>
<dbReference type="InterPro" id="IPR004358">
    <property type="entry name" value="Sig_transdc_His_kin-like_C"/>
</dbReference>
<dbReference type="InterPro" id="IPR000014">
    <property type="entry name" value="PAS"/>
</dbReference>
<dbReference type="CDD" id="cd00075">
    <property type="entry name" value="HATPase"/>
    <property type="match status" value="1"/>
</dbReference>
<dbReference type="Pfam" id="PF02518">
    <property type="entry name" value="HATPase_c"/>
    <property type="match status" value="1"/>
</dbReference>
<dbReference type="InterPro" id="IPR013655">
    <property type="entry name" value="PAS_fold_3"/>
</dbReference>
<organism evidence="9 10">
    <name type="scientific">Pseudoalteromonas rubra</name>
    <dbReference type="NCBI Taxonomy" id="43658"/>
    <lineage>
        <taxon>Bacteria</taxon>
        <taxon>Pseudomonadati</taxon>
        <taxon>Pseudomonadota</taxon>
        <taxon>Gammaproteobacteria</taxon>
        <taxon>Alteromonadales</taxon>
        <taxon>Pseudoalteromonadaceae</taxon>
        <taxon>Pseudoalteromonas</taxon>
    </lineage>
</organism>
<sequence>MYALATAKVTVSGSIMAEYTFRFKRIVCLLFCLAFGPLGVAEPSATPESMAEKIEHSNGHEKVEAIIEYVATHFHFHTSQSLEYGLLGLDLLKEKPNADQAARLLSHMARAYISKRDLKQARDSADQANHQALRSGIVSNQVLAKLVSADVATRQRDQALAQTELDSAIELATQIGHDRYLARAHQLSGVLNVRVMRFDDALADFLYSLNLYRNLQDIYRASSIHQSLASLYRRMNLYEKVLFHQNKAIQIALQLKDDRKLGVYYSNMGTYFEEIGDYNSAIESYLKSLAYRRVLDYKMGMIHTYNRLGSAYRLAKDYRNAENSLLEAQRLKQEINRFDTNISTYLDLGRLHIDTGELKKAEDYLNKSLPLYLGSPWEDRIAEIYQAFAQLSLQRGEADQAIEHYLRAIEIAHRHQRDTLVLQYHRELAQVYERVGQAQEALKYLNAYLRRQTEWEDRNNQYRLSALSVEFDVEEKEREIAALVQENRIKDLEIEKQAFQKGVVLIALVLAFGTVFFLYFWYSKNKQLKVEQRALQQVSDAKERLRLALWGSGDELWDWDLAAGVITRDNRLGNLHLPDAHIGSDLGTLKASVHPQDYPRLQAAFNAHLSGESDYYEVSYRVKDKQGNWLWVLDRGKVTARNEGDEAIRACGTIKDISELKATELALAELNKSLEKRVEERTERLQQSRDELAHTLKELTATQSTLVEAQKMASLGRLVSGVAHELNTPLGTAITANSVLTQSLRSFKDKLDSGKLTLSDAQAFIEVSESSAQLMDGNTTRAAQLVKRFKQASAHEYVSSDDPIELKSFLKTFLAYRTKESKVKVELDCHGPINIRSNGQALEKILEDLLSNAMNHGFNAAEGHILIQVRQQGEMITMQFSDNGKGIDEAELTQIFEPFHTTARHKGNVGLGLYMVFNLATYVLNGSIQCKPNVPKGCTFELVFPSKRL</sequence>
<dbReference type="PROSITE" id="PS50109">
    <property type="entry name" value="HIS_KIN"/>
    <property type="match status" value="1"/>
</dbReference>
<dbReference type="SUPFAM" id="SSF55785">
    <property type="entry name" value="PYP-like sensor domain (PAS domain)"/>
    <property type="match status" value="1"/>
</dbReference>
<dbReference type="CDD" id="cd00082">
    <property type="entry name" value="HisKA"/>
    <property type="match status" value="1"/>
</dbReference>
<evidence type="ECO:0000256" key="2">
    <source>
        <dbReference type="ARBA" id="ARBA00012438"/>
    </source>
</evidence>
<comment type="catalytic activity">
    <reaction evidence="1">
        <text>ATP + protein L-histidine = ADP + protein N-phospho-L-histidine.</text>
        <dbReference type="EC" id="2.7.13.3"/>
    </reaction>
</comment>
<dbReference type="InterPro" id="IPR011990">
    <property type="entry name" value="TPR-like_helical_dom_sf"/>
</dbReference>
<evidence type="ECO:0000256" key="4">
    <source>
        <dbReference type="PROSITE-ProRule" id="PRU00339"/>
    </source>
</evidence>
<dbReference type="Gene3D" id="3.30.565.10">
    <property type="entry name" value="Histidine kinase-like ATPase, C-terminal domain"/>
    <property type="match status" value="1"/>
</dbReference>
<dbReference type="GO" id="GO:0000155">
    <property type="term" value="F:phosphorelay sensor kinase activity"/>
    <property type="evidence" value="ECO:0007669"/>
    <property type="project" value="InterPro"/>
</dbReference>
<evidence type="ECO:0000256" key="3">
    <source>
        <dbReference type="ARBA" id="ARBA00022553"/>
    </source>
</evidence>
<dbReference type="Gene3D" id="1.25.40.10">
    <property type="entry name" value="Tetratricopeptide repeat domain"/>
    <property type="match status" value="3"/>
</dbReference>
<feature type="repeat" description="TPR" evidence="4">
    <location>
        <begin position="382"/>
        <end position="415"/>
    </location>
</feature>
<evidence type="ECO:0000313" key="10">
    <source>
        <dbReference type="Proteomes" id="UP000306719"/>
    </source>
</evidence>
<dbReference type="Gene3D" id="3.30.450.20">
    <property type="entry name" value="PAS domain"/>
    <property type="match status" value="1"/>
</dbReference>
<dbReference type="InterPro" id="IPR036097">
    <property type="entry name" value="HisK_dim/P_sf"/>
</dbReference>
<dbReference type="PROSITE" id="PS50113">
    <property type="entry name" value="PAC"/>
    <property type="match status" value="1"/>
</dbReference>
<name>A0A5S3WXU9_9GAMM</name>
<evidence type="ECO:0000256" key="6">
    <source>
        <dbReference type="SAM" id="Phobius"/>
    </source>
</evidence>
<dbReference type="CDD" id="cd00130">
    <property type="entry name" value="PAS"/>
    <property type="match status" value="1"/>
</dbReference>
<dbReference type="PRINTS" id="PR00344">
    <property type="entry name" value="BCTRLSENSOR"/>
</dbReference>
<keyword evidence="6" id="KW-0472">Membrane</keyword>
<dbReference type="Pfam" id="PF13181">
    <property type="entry name" value="TPR_8"/>
    <property type="match status" value="2"/>
</dbReference>
<feature type="transmembrane region" description="Helical" evidence="6">
    <location>
        <begin position="502"/>
        <end position="522"/>
    </location>
</feature>
<evidence type="ECO:0000256" key="5">
    <source>
        <dbReference type="SAM" id="Coils"/>
    </source>
</evidence>
<reference evidence="10" key="2">
    <citation type="submission" date="2019-06" db="EMBL/GenBank/DDBJ databases">
        <title>Co-occurence of chitin degradation, pigmentation and bioactivity in marine Pseudoalteromonas.</title>
        <authorList>
            <person name="Sonnenschein E.C."/>
            <person name="Bech P.K."/>
        </authorList>
    </citation>
    <scope>NUCLEOTIDE SEQUENCE [LARGE SCALE GENOMIC DNA]</scope>
    <source>
        <strain evidence="10">S2599</strain>
    </source>
</reference>
<dbReference type="InterPro" id="IPR000700">
    <property type="entry name" value="PAS-assoc_C"/>
</dbReference>
<dbReference type="EMBL" id="PNCJ01000030">
    <property type="protein sequence ID" value="TMP34241.1"/>
    <property type="molecule type" value="Genomic_DNA"/>
</dbReference>
<dbReference type="SUPFAM" id="SSF55874">
    <property type="entry name" value="ATPase domain of HSP90 chaperone/DNA topoisomerase II/histidine kinase"/>
    <property type="match status" value="1"/>
</dbReference>
<keyword evidence="6" id="KW-1133">Transmembrane helix</keyword>
<proteinExistence type="predicted"/>
<keyword evidence="3" id="KW-0597">Phosphoprotein</keyword>
<dbReference type="AlphaFoldDB" id="A0A5S3WXU9"/>
<keyword evidence="6" id="KW-0812">Transmembrane</keyword>
<comment type="caution">
    <text evidence="9">The sequence shown here is derived from an EMBL/GenBank/DDBJ whole genome shotgun (WGS) entry which is preliminary data.</text>
</comment>
<dbReference type="InterPro" id="IPR003661">
    <property type="entry name" value="HisK_dim/P_dom"/>
</dbReference>
<evidence type="ECO:0000313" key="9">
    <source>
        <dbReference type="EMBL" id="TMP34241.1"/>
    </source>
</evidence>
<dbReference type="Gene3D" id="1.10.287.130">
    <property type="match status" value="1"/>
</dbReference>